<dbReference type="AlphaFoldDB" id="A0A3B0TZW3"/>
<dbReference type="PANTHER" id="PTHR12526">
    <property type="entry name" value="GLYCOSYLTRANSFERASE"/>
    <property type="match status" value="1"/>
</dbReference>
<dbReference type="Gene3D" id="3.40.50.2000">
    <property type="entry name" value="Glycogen Phosphorylase B"/>
    <property type="match status" value="2"/>
</dbReference>
<dbReference type="InterPro" id="IPR001296">
    <property type="entry name" value="Glyco_trans_1"/>
</dbReference>
<accession>A0A3B0TZW3</accession>
<dbReference type="GO" id="GO:0016757">
    <property type="term" value="F:glycosyltransferase activity"/>
    <property type="evidence" value="ECO:0007669"/>
    <property type="project" value="InterPro"/>
</dbReference>
<feature type="domain" description="Glycosyl transferase family 1" evidence="1">
    <location>
        <begin position="230"/>
        <end position="392"/>
    </location>
</feature>
<dbReference type="CDD" id="cd03801">
    <property type="entry name" value="GT4_PimA-like"/>
    <property type="match status" value="1"/>
</dbReference>
<keyword evidence="2" id="KW-0808">Transferase</keyword>
<sequence length="423" mass="46835">MTKRRPPVAVVLKGYPRLSETFIAQELRGLELAGQPLLLISMRHPTDKARHPVHDEIEAPVSYLPEYLYREPFRVLRAWWGVRRRENYRAVRNLFLRHLLKDFTPNRARRFGQGLVLAFELPEEVRRIHAHFLHTPASVADYAAQLTGGAWSYSAHAKDIWQTGEWEKREKLSRALWGVTCTRFGYEHLAGLMPPGRKDDIELAYHGLDLERFPPPPGRDGPARDGSDSAKPVIIASVGRAVPKKGYDIVLKALALLPAELAWEFRHVGGGQLAADLKAQGRQLGIAGRITWLGARPQGEIIACLRGADIFVLASRIAADGDRDGLPNVLMEAQSQALPCVATDVAGIPEFLIDGETGLLVPPEDPGALASALARAIGDPGLRHRLGAAGYRRLVDEFSFERCFAKLKRRFGLAAEADKTATE</sequence>
<evidence type="ECO:0000259" key="1">
    <source>
        <dbReference type="Pfam" id="PF00534"/>
    </source>
</evidence>
<name>A0A3B0TZW3_9ZZZZ</name>
<dbReference type="EMBL" id="UOEM01000069">
    <property type="protein sequence ID" value="VAW14094.1"/>
    <property type="molecule type" value="Genomic_DNA"/>
</dbReference>
<protein>
    <submittedName>
        <fullName evidence="2">Glycosyl transferase, group 1 family protein</fullName>
    </submittedName>
</protein>
<dbReference type="SUPFAM" id="SSF53756">
    <property type="entry name" value="UDP-Glycosyltransferase/glycogen phosphorylase"/>
    <property type="match status" value="1"/>
</dbReference>
<evidence type="ECO:0000313" key="2">
    <source>
        <dbReference type="EMBL" id="VAW14094.1"/>
    </source>
</evidence>
<organism evidence="2">
    <name type="scientific">hydrothermal vent metagenome</name>
    <dbReference type="NCBI Taxonomy" id="652676"/>
    <lineage>
        <taxon>unclassified sequences</taxon>
        <taxon>metagenomes</taxon>
        <taxon>ecological metagenomes</taxon>
    </lineage>
</organism>
<proteinExistence type="predicted"/>
<dbReference type="PANTHER" id="PTHR12526:SF636">
    <property type="entry name" value="BLL3647 PROTEIN"/>
    <property type="match status" value="1"/>
</dbReference>
<gene>
    <name evidence="2" type="ORF">MNBD_ALPHA09-450</name>
</gene>
<dbReference type="Pfam" id="PF00534">
    <property type="entry name" value="Glycos_transf_1"/>
    <property type="match status" value="1"/>
</dbReference>
<reference evidence="2" key="1">
    <citation type="submission" date="2018-06" db="EMBL/GenBank/DDBJ databases">
        <authorList>
            <person name="Zhirakovskaya E."/>
        </authorList>
    </citation>
    <scope>NUCLEOTIDE SEQUENCE</scope>
</reference>